<reference evidence="3 4" key="1">
    <citation type="submission" date="2015-09" db="EMBL/GenBank/DDBJ databases">
        <title>Genome Sequences of Mycobacterium immunogenum Isolates, Recuperated from a Chloraminated Drinking Water Distribution System Simulator Subjected to Episodes of Nitrification.</title>
        <authorList>
            <person name="Gomez-Alvarez V."/>
            <person name="Revetta R.P."/>
        </authorList>
    </citation>
    <scope>NUCLEOTIDE SEQUENCE [LARGE SCALE GENOMIC DNA]</scope>
    <source>
        <strain evidence="1 3">H008</strain>
        <strain evidence="2 4">H076</strain>
    </source>
</reference>
<dbReference type="EMBL" id="LJFO01000016">
    <property type="protein sequence ID" value="KPG04905.1"/>
    <property type="molecule type" value="Genomic_DNA"/>
</dbReference>
<evidence type="ECO:0000313" key="2">
    <source>
        <dbReference type="EMBL" id="KPG29721.1"/>
    </source>
</evidence>
<accession>A0A7V8LKU3</accession>
<dbReference type="KEGG" id="miz:BAB75_09860"/>
<evidence type="ECO:0000313" key="3">
    <source>
        <dbReference type="Proteomes" id="UP000037843"/>
    </source>
</evidence>
<evidence type="ECO:0000313" key="4">
    <source>
        <dbReference type="Proteomes" id="UP000037962"/>
    </source>
</evidence>
<sequence length="81" mass="8695">MAVQLRGVKSAGTESWVRAKLGWVTKWLAKVRADIIDADTTGDSSMTDGFSQYIQHIKSELAAGHDIPDSALDGDFPEGCA</sequence>
<organism evidence="1 3">
    <name type="scientific">Mycobacteroides immunogenum</name>
    <dbReference type="NCBI Taxonomy" id="83262"/>
    <lineage>
        <taxon>Bacteria</taxon>
        <taxon>Bacillati</taxon>
        <taxon>Actinomycetota</taxon>
        <taxon>Actinomycetes</taxon>
        <taxon>Mycobacteriales</taxon>
        <taxon>Mycobacteriaceae</taxon>
        <taxon>Mycobacteroides</taxon>
    </lineage>
</organism>
<dbReference type="Proteomes" id="UP000037843">
    <property type="component" value="Unassembled WGS sequence"/>
</dbReference>
<protein>
    <submittedName>
        <fullName evidence="1">Uncharacterized protein</fullName>
    </submittedName>
</protein>
<proteinExistence type="predicted"/>
<comment type="caution">
    <text evidence="1">The sequence shown here is derived from an EMBL/GenBank/DDBJ whole genome shotgun (WGS) entry which is preliminary data.</text>
</comment>
<dbReference type="Proteomes" id="UP000037962">
    <property type="component" value="Unassembled WGS sequence"/>
</dbReference>
<dbReference type="EMBL" id="LJFS01000029">
    <property type="protein sequence ID" value="KPG29721.1"/>
    <property type="molecule type" value="Genomic_DNA"/>
</dbReference>
<evidence type="ECO:0000313" key="1">
    <source>
        <dbReference type="EMBL" id="KPG04905.1"/>
    </source>
</evidence>
<dbReference type="OrthoDB" id="4769372at2"/>
<dbReference type="AlphaFoldDB" id="A0A7V8LKU3"/>
<keyword evidence="4" id="KW-1185">Reference proteome</keyword>
<gene>
    <name evidence="1" type="ORF">AN908_23275</name>
    <name evidence="2" type="ORF">AN912_20235</name>
</gene>
<name>A0A7V8LKU3_9MYCO</name>